<dbReference type="GO" id="GO:0016491">
    <property type="term" value="F:oxidoreductase activity"/>
    <property type="evidence" value="ECO:0007669"/>
    <property type="project" value="InterPro"/>
</dbReference>
<keyword evidence="2" id="KW-1185">Reference proteome</keyword>
<comment type="caution">
    <text evidence="1">The sequence shown here is derived from an EMBL/GenBank/DDBJ whole genome shotgun (WGS) entry which is preliminary data.</text>
</comment>
<evidence type="ECO:0000313" key="1">
    <source>
        <dbReference type="EMBL" id="TRY77260.1"/>
    </source>
</evidence>
<dbReference type="EMBL" id="VCGU01000004">
    <property type="protein sequence ID" value="TRY77260.1"/>
    <property type="molecule type" value="Genomic_DNA"/>
</dbReference>
<gene>
    <name evidence="1" type="ORF">TCAL_15896</name>
</gene>
<protein>
    <submittedName>
        <fullName evidence="1">Uncharacterized protein</fullName>
    </submittedName>
</protein>
<reference evidence="1 2" key="1">
    <citation type="journal article" date="2018" name="Nat. Ecol. Evol.">
        <title>Genomic signatures of mitonuclear coevolution across populations of Tigriopus californicus.</title>
        <authorList>
            <person name="Barreto F.S."/>
            <person name="Watson E.T."/>
            <person name="Lima T.G."/>
            <person name="Willett C.S."/>
            <person name="Edmands S."/>
            <person name="Li W."/>
            <person name="Burton R.S."/>
        </authorList>
    </citation>
    <scope>NUCLEOTIDE SEQUENCE [LARGE SCALE GENOMIC DNA]</scope>
    <source>
        <strain evidence="1 2">San Diego</strain>
    </source>
</reference>
<evidence type="ECO:0000313" key="2">
    <source>
        <dbReference type="Proteomes" id="UP000318571"/>
    </source>
</evidence>
<organism evidence="1 2">
    <name type="scientific">Tigriopus californicus</name>
    <name type="common">Marine copepod</name>
    <dbReference type="NCBI Taxonomy" id="6832"/>
    <lineage>
        <taxon>Eukaryota</taxon>
        <taxon>Metazoa</taxon>
        <taxon>Ecdysozoa</taxon>
        <taxon>Arthropoda</taxon>
        <taxon>Crustacea</taxon>
        <taxon>Multicrustacea</taxon>
        <taxon>Hexanauplia</taxon>
        <taxon>Copepoda</taxon>
        <taxon>Harpacticoida</taxon>
        <taxon>Harpacticidae</taxon>
        <taxon>Tigriopus</taxon>
    </lineage>
</organism>
<name>A0A553PHU1_TIGCA</name>
<accession>A0A553PHU1</accession>
<dbReference type="SUPFAM" id="SSF56003">
    <property type="entry name" value="Molybdenum cofactor-binding domain"/>
    <property type="match status" value="1"/>
</dbReference>
<dbReference type="AlphaFoldDB" id="A0A553PHU1"/>
<proteinExistence type="predicted"/>
<dbReference type="InterPro" id="IPR037165">
    <property type="entry name" value="AldOxase/xan_DH_Mopterin-bd_sf"/>
</dbReference>
<dbReference type="Proteomes" id="UP000318571">
    <property type="component" value="Chromosome 5"/>
</dbReference>
<sequence>MKRDRRDTMPGSPSWLELVIACDKAGLDLASRHSVWPQMTISKLYDIWGATCIELEVDMLTGEKTVRRADVYGGHRGFN</sequence>